<dbReference type="RefSeq" id="WP_010868022.1">
    <property type="nucleotide sequence ID" value="NC_000868.1"/>
</dbReference>
<reference evidence="2" key="3">
    <citation type="journal article" date="2001" name="Genome Res.">
        <title>Genome evolution at the genus level: comparison of three complete genomes of hyperthermophilic archaea.</title>
        <authorList>
            <person name="Lecompte O."/>
            <person name="Ripp R."/>
            <person name="Puzos-Barbe V."/>
            <person name="Duprat S."/>
            <person name="Heilig R."/>
            <person name="Dietrich J."/>
            <person name="Thierry J.C."/>
            <person name="Poch O."/>
        </authorList>
    </citation>
    <scope>NUCLEOTIDE SEQUENCE</scope>
    <source>
        <strain evidence="2">Orsay</strain>
    </source>
</reference>
<dbReference type="CDD" id="cd02142">
    <property type="entry name" value="McbC_SagB-like_oxidoreductase"/>
    <property type="match status" value="1"/>
</dbReference>
<reference evidence="2" key="1">
    <citation type="submission" date="1999-07" db="EMBL/GenBank/DDBJ databases">
        <authorList>
            <person name="Genoscope"/>
        </authorList>
    </citation>
    <scope>NUCLEOTIDE SEQUENCE</scope>
    <source>
        <strain evidence="2">Orsay</strain>
    </source>
</reference>
<dbReference type="PATRIC" id="fig|272844.11.peg.951"/>
<evidence type="ECO:0000313" key="3">
    <source>
        <dbReference type="EMBL" id="CCE70306.1"/>
    </source>
</evidence>
<dbReference type="Gene3D" id="3.40.109.10">
    <property type="entry name" value="NADH Oxidase"/>
    <property type="match status" value="1"/>
</dbReference>
<dbReference type="PIR" id="D75137">
    <property type="entry name" value="D75137"/>
</dbReference>
<dbReference type="KEGG" id="pab:PAB1763"/>
<dbReference type="HOGENOM" id="CLU_059362_3_1_2"/>
<dbReference type="STRING" id="272844.PAB1763"/>
<evidence type="ECO:0000313" key="5">
    <source>
        <dbReference type="Proteomes" id="UP000009139"/>
    </source>
</evidence>
<keyword evidence="4" id="KW-1185">Reference proteome</keyword>
<dbReference type="EMBL" id="AJ248285">
    <property type="protein sequence ID" value="CAB49813.1"/>
    <property type="molecule type" value="Genomic_DNA"/>
</dbReference>
<dbReference type="Proteomes" id="UP000009139">
    <property type="component" value="Chromosome"/>
</dbReference>
<reference evidence="3 5" key="5">
    <citation type="journal article" date="2012" name="Curr. Microbiol.">
        <title>Re-annotation of two hyperthermophilic archaea Pyrococcus abyssi GE5 and Pyrococcus furiosus DSM 3638.</title>
        <authorList>
            <person name="Gao J."/>
            <person name="Wang J."/>
        </authorList>
    </citation>
    <scope>GENOME REANNOTATION</scope>
    <source>
        <strain evidence="3">GE5</strain>
        <strain evidence="5">GE5 / Orsay</strain>
    </source>
</reference>
<dbReference type="InterPro" id="IPR052544">
    <property type="entry name" value="Bacteriocin_Proc_Enz"/>
</dbReference>
<dbReference type="AlphaFoldDB" id="Q9V092"/>
<evidence type="ECO:0000259" key="1">
    <source>
        <dbReference type="Pfam" id="PF00881"/>
    </source>
</evidence>
<dbReference type="EMBL" id="HE613800">
    <property type="protein sequence ID" value="CCE70306.1"/>
    <property type="molecule type" value="Genomic_DNA"/>
</dbReference>
<evidence type="ECO:0000313" key="4">
    <source>
        <dbReference type="Proteomes" id="UP000000810"/>
    </source>
</evidence>
<dbReference type="Pfam" id="PF00881">
    <property type="entry name" value="Nitroreductase"/>
    <property type="match status" value="1"/>
</dbReference>
<dbReference type="Proteomes" id="UP000000810">
    <property type="component" value="Chromosome"/>
</dbReference>
<reference evidence="2" key="2">
    <citation type="journal article" date="2000" name="J. Mol. Biol.">
        <title>Archaeal homologs of eukaryotic methylation guide small nucleolar RNAs: lessons from the Pyrococcus genomes.</title>
        <authorList>
            <person name="Gaspin C."/>
            <person name="Cavaille J."/>
            <person name="Erauso G."/>
        </authorList>
    </citation>
    <scope>NUCLEOTIDE SEQUENCE</scope>
    <source>
        <strain evidence="2">Orsay</strain>
    </source>
</reference>
<dbReference type="PANTHER" id="PTHR43745:SF2">
    <property type="entry name" value="NITROREDUCTASE MJ1384-RELATED"/>
    <property type="match status" value="1"/>
</dbReference>
<evidence type="ECO:0000313" key="2">
    <source>
        <dbReference type="EMBL" id="CAB49813.1"/>
    </source>
</evidence>
<proteinExistence type="predicted"/>
<dbReference type="GO" id="GO:0016491">
    <property type="term" value="F:oxidoreductase activity"/>
    <property type="evidence" value="ECO:0007669"/>
    <property type="project" value="InterPro"/>
</dbReference>
<protein>
    <submittedName>
        <fullName evidence="2">Nitroreductase</fullName>
    </submittedName>
    <submittedName>
        <fullName evidence="3">Putative NADH oxidase</fullName>
    </submittedName>
</protein>
<reference evidence="2 4" key="4">
    <citation type="journal article" date="2003" name="Mol. Microbiol.">
        <title>An integrated analysis of the genome of the hyperthermophilic archaeon Pyrococcus abyssi.</title>
        <authorList>
            <person name="Cohen G."/>
            <person name="Barbe V."/>
            <person name="Flament D."/>
            <person name="Galperin M."/>
            <person name="Heilig R."/>
            <person name="Ripp R."/>
            <person name="Lecompte O."/>
            <person name="Prieur D."/>
            <person name="Poch O."/>
            <person name="Quellerou J."/>
            <person name="Thierry J.C."/>
            <person name="Van der Oost J."/>
            <person name="Weissenbach J."/>
            <person name="Zivanovic Y."/>
            <person name="Forterre P."/>
        </authorList>
    </citation>
    <scope>NUCLEOTIDE SEQUENCE [LARGE SCALE GENOMIC DNA]</scope>
    <source>
        <strain evidence="4">GE5 / Orsay</strain>
        <strain evidence="2">Orsay</strain>
    </source>
</reference>
<dbReference type="InterPro" id="IPR020051">
    <property type="entry name" value="SagB-type_dehydrogenase"/>
</dbReference>
<dbReference type="NCBIfam" id="TIGR03605">
    <property type="entry name" value="antibiot_sagB"/>
    <property type="match status" value="1"/>
</dbReference>
<gene>
    <name evidence="2" type="ordered locus">PAB1763</name>
</gene>
<dbReference type="InterPro" id="IPR029479">
    <property type="entry name" value="Nitroreductase"/>
</dbReference>
<organism evidence="2 4">
    <name type="scientific">Pyrococcus abyssi (strain GE5 / Orsay)</name>
    <dbReference type="NCBI Taxonomy" id="272844"/>
    <lineage>
        <taxon>Archaea</taxon>
        <taxon>Methanobacteriati</taxon>
        <taxon>Methanobacteriota</taxon>
        <taxon>Thermococci</taxon>
        <taxon>Thermococcales</taxon>
        <taxon>Thermococcaceae</taxon>
        <taxon>Pyrococcus</taxon>
    </lineage>
</organism>
<name>Q9V092_PYRAB</name>
<dbReference type="eggNOG" id="arCOG00288">
    <property type="taxonomic scope" value="Archaea"/>
</dbReference>
<dbReference type="PANTHER" id="PTHR43745">
    <property type="entry name" value="NITROREDUCTASE MJ1384-RELATED"/>
    <property type="match status" value="1"/>
</dbReference>
<sequence length="196" mass="22084">MEIKLPRPKTKGNVSLEEAIFKRRSIRKYLSEPISLEELSQILWAAAGVNSWGKRNYPSAGARYPLEVYAVVGNVEGIKPGIYYYNWREHSLVLVREGDIRKELYRACLEQECVLNAPVSIVIVAHYERTTSKYGERGIRYVHLDCGHMGQNIYLQATALNLGTVAVGAFRDDEVRKVLGVDGDPLYVFPIGKPGE</sequence>
<dbReference type="SUPFAM" id="SSF55469">
    <property type="entry name" value="FMN-dependent nitroreductase-like"/>
    <property type="match status" value="1"/>
</dbReference>
<dbReference type="OrthoDB" id="10206at2157"/>
<feature type="domain" description="Nitroreductase" evidence="1">
    <location>
        <begin position="20"/>
        <end position="193"/>
    </location>
</feature>
<dbReference type="InterPro" id="IPR000415">
    <property type="entry name" value="Nitroreductase-like"/>
</dbReference>
<accession>Q9V092</accession>